<evidence type="ECO:0000313" key="15">
    <source>
        <dbReference type="EMBL" id="RIJ31322.1"/>
    </source>
</evidence>
<dbReference type="GO" id="GO:0044718">
    <property type="term" value="P:siderophore transmembrane transport"/>
    <property type="evidence" value="ECO:0007669"/>
    <property type="project" value="TreeGrafter"/>
</dbReference>
<proteinExistence type="inferred from homology"/>
<evidence type="ECO:0000256" key="10">
    <source>
        <dbReference type="RuleBase" id="RU003357"/>
    </source>
</evidence>
<dbReference type="GO" id="GO:0015344">
    <property type="term" value="F:siderophore uptake transmembrane transporter activity"/>
    <property type="evidence" value="ECO:0007669"/>
    <property type="project" value="TreeGrafter"/>
</dbReference>
<evidence type="ECO:0000313" key="16">
    <source>
        <dbReference type="Proteomes" id="UP000265845"/>
    </source>
</evidence>
<keyword evidence="8 9" id="KW-0998">Cell outer membrane</keyword>
<dbReference type="SUPFAM" id="SSF56935">
    <property type="entry name" value="Porins"/>
    <property type="match status" value="1"/>
</dbReference>
<sequence length="668" mass="72015">MNITTYRRAALLGATALISSFALQAAAQAADQQAGEDGEEFIGTVELGESKRDVQTDTATPVTRIDKDEINDRQASSIAELIDSVPGVSLVNGSTPIGSGINIRGFGANGTYGTDQKVAIQIDGASVGSEEIYRVGTQLFTDPYLYKNVEVIRGTVGSFEYGSGIIGGVVRLETIDASDMTGGEPGFKLGQTLGAYSNEGGFSTSTTAAWQPTQNLEFVGNYSYREQGDQEDGDGNAILNSAFELPSWLLKGKYSTGAHSLTASYTETETQERDKPYDSFGTTGGSFGNVDRDTKSRSGSLRYNYNPFENDLVNIDAILSYADQKIDAEYVAGSSPLPPFIIEPIVGADNRYETTKLTVKNTAFIQTGSLVHDLRTGIEYIKKDRKDANSAPGGTDDRLAAFIVDQIEFGNGWVFSPALRYETSEIEGTLDNGADVSYDNDALMGGASLRYEFTNGFSLFGSYAYTESLPIIDDLQNPAFMMQPEIGKTVEFGGSYDRVGVFGPNDLLALKVNYYQTDLEDNTSYSGVDSIELHGFEIEGSYARRSGFYIDLNANIVDGEQTSLAGAVSDWVNAPADTVRLTVGQRVSRFADISAEVLHAADTEVNGTNNEGYTVLNLRTTLTAHEGVLEGTSLRLGVENLLDESFTPYLSTRPAPGRNLKVTISKAF</sequence>
<evidence type="ECO:0000256" key="6">
    <source>
        <dbReference type="ARBA" id="ARBA00023077"/>
    </source>
</evidence>
<dbReference type="OrthoDB" id="9796221at2"/>
<dbReference type="PROSITE" id="PS52016">
    <property type="entry name" value="TONB_DEPENDENT_REC_3"/>
    <property type="match status" value="1"/>
</dbReference>
<comment type="similarity">
    <text evidence="2 9 10">Belongs to the TonB-dependent receptor family.</text>
</comment>
<evidence type="ECO:0000259" key="13">
    <source>
        <dbReference type="Pfam" id="PF00593"/>
    </source>
</evidence>
<reference evidence="15 16" key="1">
    <citation type="submission" date="2018-08" db="EMBL/GenBank/DDBJ databases">
        <title>Henriciella mobilis sp. nov., isolated from seawater.</title>
        <authorList>
            <person name="Cheng H."/>
            <person name="Wu Y.-H."/>
            <person name="Xu X.-W."/>
            <person name="Guo L.-L."/>
        </authorList>
    </citation>
    <scope>NUCLEOTIDE SEQUENCE [LARGE SCALE GENOMIC DNA]</scope>
    <source>
        <strain evidence="15 16">CCUG67844</strain>
    </source>
</reference>
<comment type="caution">
    <text evidence="15">The sequence shown here is derived from an EMBL/GenBank/DDBJ whole genome shotgun (WGS) entry which is preliminary data.</text>
</comment>
<dbReference type="RefSeq" id="WP_119452818.1">
    <property type="nucleotide sequence ID" value="NZ_QWGA01000003.1"/>
</dbReference>
<dbReference type="Pfam" id="PF07715">
    <property type="entry name" value="Plug"/>
    <property type="match status" value="1"/>
</dbReference>
<keyword evidence="12" id="KW-0732">Signal</keyword>
<feature type="domain" description="TonB-dependent receptor-like beta-barrel" evidence="13">
    <location>
        <begin position="262"/>
        <end position="641"/>
    </location>
</feature>
<evidence type="ECO:0000256" key="1">
    <source>
        <dbReference type="ARBA" id="ARBA00004571"/>
    </source>
</evidence>
<keyword evidence="6 10" id="KW-0798">TonB box</keyword>
<dbReference type="Proteomes" id="UP000265845">
    <property type="component" value="Unassembled WGS sequence"/>
</dbReference>
<accession>A0A399RND3</accession>
<evidence type="ECO:0000256" key="11">
    <source>
        <dbReference type="SAM" id="MobiDB-lite"/>
    </source>
</evidence>
<evidence type="ECO:0000256" key="2">
    <source>
        <dbReference type="ARBA" id="ARBA00009810"/>
    </source>
</evidence>
<dbReference type="InterPro" id="IPR039426">
    <property type="entry name" value="TonB-dep_rcpt-like"/>
</dbReference>
<dbReference type="GO" id="GO:0009279">
    <property type="term" value="C:cell outer membrane"/>
    <property type="evidence" value="ECO:0007669"/>
    <property type="project" value="UniProtKB-SubCell"/>
</dbReference>
<feature type="domain" description="TonB-dependent receptor plug" evidence="14">
    <location>
        <begin position="56"/>
        <end position="169"/>
    </location>
</feature>
<dbReference type="EMBL" id="QWGA01000003">
    <property type="protein sequence ID" value="RIJ31322.1"/>
    <property type="molecule type" value="Genomic_DNA"/>
</dbReference>
<feature type="signal peptide" evidence="12">
    <location>
        <begin position="1"/>
        <end position="25"/>
    </location>
</feature>
<evidence type="ECO:0000256" key="3">
    <source>
        <dbReference type="ARBA" id="ARBA00022448"/>
    </source>
</evidence>
<dbReference type="PANTHER" id="PTHR30069:SF41">
    <property type="entry name" value="HEME_HEMOPEXIN UTILIZATION PROTEIN C"/>
    <property type="match status" value="1"/>
</dbReference>
<feature type="chain" id="PRO_5017193736" evidence="12">
    <location>
        <begin position="26"/>
        <end position="668"/>
    </location>
</feature>
<keyword evidence="3 9" id="KW-0813">Transport</keyword>
<dbReference type="Pfam" id="PF00593">
    <property type="entry name" value="TonB_dep_Rec_b-barrel"/>
    <property type="match status" value="1"/>
</dbReference>
<evidence type="ECO:0000256" key="5">
    <source>
        <dbReference type="ARBA" id="ARBA00022692"/>
    </source>
</evidence>
<feature type="region of interest" description="Disordered" evidence="11">
    <location>
        <begin position="265"/>
        <end position="293"/>
    </location>
</feature>
<evidence type="ECO:0000259" key="14">
    <source>
        <dbReference type="Pfam" id="PF07715"/>
    </source>
</evidence>
<dbReference type="InterPro" id="IPR012910">
    <property type="entry name" value="Plug_dom"/>
</dbReference>
<evidence type="ECO:0000256" key="8">
    <source>
        <dbReference type="ARBA" id="ARBA00023237"/>
    </source>
</evidence>
<protein>
    <submittedName>
        <fullName evidence="15">Ligand-gated channel</fullName>
    </submittedName>
</protein>
<dbReference type="InterPro" id="IPR037066">
    <property type="entry name" value="Plug_dom_sf"/>
</dbReference>
<evidence type="ECO:0000256" key="7">
    <source>
        <dbReference type="ARBA" id="ARBA00023136"/>
    </source>
</evidence>
<gene>
    <name evidence="15" type="ORF">D1222_03410</name>
</gene>
<name>A0A399RND3_9PROT</name>
<keyword evidence="5 9" id="KW-0812">Transmembrane</keyword>
<keyword evidence="4 9" id="KW-1134">Transmembrane beta strand</keyword>
<evidence type="ECO:0000256" key="12">
    <source>
        <dbReference type="SAM" id="SignalP"/>
    </source>
</evidence>
<dbReference type="InterPro" id="IPR036942">
    <property type="entry name" value="Beta-barrel_TonB_sf"/>
</dbReference>
<comment type="subcellular location">
    <subcellularLocation>
        <location evidence="1 9">Cell outer membrane</location>
        <topology evidence="1 9">Multi-pass membrane protein</topology>
    </subcellularLocation>
</comment>
<keyword evidence="7 9" id="KW-0472">Membrane</keyword>
<dbReference type="CDD" id="cd01347">
    <property type="entry name" value="ligand_gated_channel"/>
    <property type="match status" value="1"/>
</dbReference>
<dbReference type="AlphaFoldDB" id="A0A399RND3"/>
<dbReference type="Gene3D" id="2.40.170.20">
    <property type="entry name" value="TonB-dependent receptor, beta-barrel domain"/>
    <property type="match status" value="1"/>
</dbReference>
<dbReference type="PANTHER" id="PTHR30069">
    <property type="entry name" value="TONB-DEPENDENT OUTER MEMBRANE RECEPTOR"/>
    <property type="match status" value="1"/>
</dbReference>
<dbReference type="InterPro" id="IPR000531">
    <property type="entry name" value="Beta-barrel_TonB"/>
</dbReference>
<evidence type="ECO:0000256" key="9">
    <source>
        <dbReference type="PROSITE-ProRule" id="PRU01360"/>
    </source>
</evidence>
<dbReference type="Gene3D" id="2.170.130.10">
    <property type="entry name" value="TonB-dependent receptor, plug domain"/>
    <property type="match status" value="1"/>
</dbReference>
<keyword evidence="16" id="KW-1185">Reference proteome</keyword>
<organism evidence="15 16">
    <name type="scientific">Henriciella algicola</name>
    <dbReference type="NCBI Taxonomy" id="1608422"/>
    <lineage>
        <taxon>Bacteria</taxon>
        <taxon>Pseudomonadati</taxon>
        <taxon>Pseudomonadota</taxon>
        <taxon>Alphaproteobacteria</taxon>
        <taxon>Hyphomonadales</taxon>
        <taxon>Hyphomonadaceae</taxon>
        <taxon>Henriciella</taxon>
    </lineage>
</organism>
<evidence type="ECO:0000256" key="4">
    <source>
        <dbReference type="ARBA" id="ARBA00022452"/>
    </source>
</evidence>